<gene>
    <name evidence="2" type="ORF">K9S39_02350</name>
</gene>
<proteinExistence type="predicted"/>
<sequence>MRKLRPGLAAATVAAAAVTTLAVPAGASAAPNKPTAVTVESGTQAESAKARCTHWKTLRISKGHLTYKACKSRGYIKVTGHLHDTRRDGRAVYGKVRFRPSGHKHYYRATDRHRVTSINTGWHRARSVVLSIR</sequence>
<evidence type="ECO:0000313" key="2">
    <source>
        <dbReference type="EMBL" id="UQA90872.1"/>
    </source>
</evidence>
<feature type="signal peptide" evidence="1">
    <location>
        <begin position="1"/>
        <end position="29"/>
    </location>
</feature>
<dbReference type="EMBL" id="CP086322">
    <property type="protein sequence ID" value="UQA90872.1"/>
    <property type="molecule type" value="Genomic_DNA"/>
</dbReference>
<evidence type="ECO:0008006" key="4">
    <source>
        <dbReference type="Google" id="ProtNLM"/>
    </source>
</evidence>
<reference evidence="2" key="1">
    <citation type="submission" date="2021-10" db="EMBL/GenBank/DDBJ databases">
        <title>Streptomyces nigrumlapis sp.nov.,an antimicrobial producing actinobacterium isolated from Black Gobi rocks.</title>
        <authorList>
            <person name="Wen Y."/>
            <person name="Zhang W."/>
            <person name="Liu X.G."/>
        </authorList>
    </citation>
    <scope>NUCLEOTIDE SEQUENCE</scope>
    <source>
        <strain evidence="2">ST13-2-2</strain>
    </source>
</reference>
<feature type="chain" id="PRO_5046604005" description="Secreted protein" evidence="1">
    <location>
        <begin position="30"/>
        <end position="133"/>
    </location>
</feature>
<accession>A0ABY4M0A6</accession>
<keyword evidence="3" id="KW-1185">Reference proteome</keyword>
<name>A0ABY4M0A6_9ACTN</name>
<dbReference type="Proteomes" id="UP000830115">
    <property type="component" value="Chromosome"/>
</dbReference>
<evidence type="ECO:0000256" key="1">
    <source>
        <dbReference type="SAM" id="SignalP"/>
    </source>
</evidence>
<organism evidence="2 3">
    <name type="scientific">Streptomyces halobius</name>
    <dbReference type="NCBI Taxonomy" id="2879846"/>
    <lineage>
        <taxon>Bacteria</taxon>
        <taxon>Bacillati</taxon>
        <taxon>Actinomycetota</taxon>
        <taxon>Actinomycetes</taxon>
        <taxon>Kitasatosporales</taxon>
        <taxon>Streptomycetaceae</taxon>
        <taxon>Streptomyces</taxon>
    </lineage>
</organism>
<dbReference type="RefSeq" id="WP_248861639.1">
    <property type="nucleotide sequence ID" value="NZ_CP086322.1"/>
</dbReference>
<protein>
    <recommendedName>
        <fullName evidence="4">Secreted protein</fullName>
    </recommendedName>
</protein>
<evidence type="ECO:0000313" key="3">
    <source>
        <dbReference type="Proteomes" id="UP000830115"/>
    </source>
</evidence>
<keyword evidence="1" id="KW-0732">Signal</keyword>